<dbReference type="InterPro" id="IPR023865">
    <property type="entry name" value="Aliphatic_acid_kinase_CS"/>
</dbReference>
<dbReference type="GO" id="GO:0006083">
    <property type="term" value="P:acetate metabolic process"/>
    <property type="evidence" value="ECO:0007669"/>
    <property type="project" value="TreeGrafter"/>
</dbReference>
<reference evidence="10 11" key="1">
    <citation type="journal article" date="2015" name="Genome Announc.">
        <title>Expanding the biotechnology potential of lactobacilli through comparative genomics of 213 strains and associated genera.</title>
        <authorList>
            <person name="Sun Z."/>
            <person name="Harris H.M."/>
            <person name="McCann A."/>
            <person name="Guo C."/>
            <person name="Argimon S."/>
            <person name="Zhang W."/>
            <person name="Yang X."/>
            <person name="Jeffery I.B."/>
            <person name="Cooney J.C."/>
            <person name="Kagawa T.F."/>
            <person name="Liu W."/>
            <person name="Song Y."/>
            <person name="Salvetti E."/>
            <person name="Wrobel A."/>
            <person name="Rasinkangas P."/>
            <person name="Parkhill J."/>
            <person name="Rea M.C."/>
            <person name="O'Sullivan O."/>
            <person name="Ritari J."/>
            <person name="Douillard F.P."/>
            <person name="Paul Ross R."/>
            <person name="Yang R."/>
            <person name="Briner A.E."/>
            <person name="Felis G.E."/>
            <person name="de Vos W.M."/>
            <person name="Barrangou R."/>
            <person name="Klaenhammer T.R."/>
            <person name="Caufield P.W."/>
            <person name="Cui Y."/>
            <person name="Zhang H."/>
            <person name="O'Toole P.W."/>
        </authorList>
    </citation>
    <scope>NUCLEOTIDE SEQUENCE [LARGE SCALE GENOMIC DNA]</scope>
    <source>
        <strain evidence="10 11">DSM 18630</strain>
    </source>
</reference>
<dbReference type="HAMAP" id="MF_00542">
    <property type="entry name" value="Butyrate_kinase"/>
    <property type="match status" value="1"/>
</dbReference>
<dbReference type="GeneID" id="98320089"/>
<dbReference type="RefSeq" id="WP_057872773.1">
    <property type="nucleotide sequence ID" value="NZ_AZGB01000030.1"/>
</dbReference>
<comment type="subcellular location">
    <subcellularLocation>
        <location evidence="1 9">Cytoplasm</location>
    </subcellularLocation>
</comment>
<dbReference type="Gene3D" id="3.30.420.40">
    <property type="match status" value="2"/>
</dbReference>
<comment type="catalytic activity">
    <reaction evidence="8 9">
        <text>butanoate + ATP = butanoyl phosphate + ADP</text>
        <dbReference type="Rhea" id="RHEA:13585"/>
        <dbReference type="ChEBI" id="CHEBI:17968"/>
        <dbReference type="ChEBI" id="CHEBI:30616"/>
        <dbReference type="ChEBI" id="CHEBI:58079"/>
        <dbReference type="ChEBI" id="CHEBI:456216"/>
        <dbReference type="EC" id="2.7.2.7"/>
    </reaction>
</comment>
<evidence type="ECO:0000313" key="10">
    <source>
        <dbReference type="EMBL" id="KRM04036.1"/>
    </source>
</evidence>
<dbReference type="STRING" id="1423750.FC89_GL002439"/>
<evidence type="ECO:0000256" key="6">
    <source>
        <dbReference type="ARBA" id="ARBA00022777"/>
    </source>
</evidence>
<keyword evidence="6 9" id="KW-0418">Kinase</keyword>
<comment type="similarity">
    <text evidence="2 9">Belongs to the acetokinase family.</text>
</comment>
<name>A0A0R1VL16_9LACO</name>
<keyword evidence="7 9" id="KW-0067">ATP-binding</keyword>
<dbReference type="PATRIC" id="fig|1423750.3.peg.2480"/>
<dbReference type="PIRSF" id="PIRSF036458">
    <property type="entry name" value="Butyrate_kin"/>
    <property type="match status" value="1"/>
</dbReference>
<evidence type="ECO:0000256" key="8">
    <source>
        <dbReference type="ARBA" id="ARBA00048596"/>
    </source>
</evidence>
<dbReference type="OrthoDB" id="9771859at2"/>
<dbReference type="NCBIfam" id="NF002834">
    <property type="entry name" value="PRK03011.1-5"/>
    <property type="match status" value="1"/>
</dbReference>
<dbReference type="SUPFAM" id="SSF53067">
    <property type="entry name" value="Actin-like ATPase domain"/>
    <property type="match status" value="2"/>
</dbReference>
<keyword evidence="11" id="KW-1185">Reference proteome</keyword>
<evidence type="ECO:0000256" key="7">
    <source>
        <dbReference type="ARBA" id="ARBA00022840"/>
    </source>
</evidence>
<dbReference type="PANTHER" id="PTHR21060:SF3">
    <property type="entry name" value="BUTYRATE KINASE 2-RELATED"/>
    <property type="match status" value="1"/>
</dbReference>
<dbReference type="GO" id="GO:0008776">
    <property type="term" value="F:acetate kinase activity"/>
    <property type="evidence" value="ECO:0007669"/>
    <property type="project" value="TreeGrafter"/>
</dbReference>
<accession>A0A0R1VL16</accession>
<dbReference type="InterPro" id="IPR011245">
    <property type="entry name" value="Butyrate_kin"/>
</dbReference>
<dbReference type="EC" id="2.7.2.7" evidence="9"/>
<dbReference type="PROSITE" id="PS01076">
    <property type="entry name" value="ACETATE_KINASE_2"/>
    <property type="match status" value="1"/>
</dbReference>
<dbReference type="AlphaFoldDB" id="A0A0R1VL16"/>
<dbReference type="GO" id="GO:0047761">
    <property type="term" value="F:butyrate kinase activity"/>
    <property type="evidence" value="ECO:0007669"/>
    <property type="project" value="UniProtKB-UniRule"/>
</dbReference>
<dbReference type="GO" id="GO:0005524">
    <property type="term" value="F:ATP binding"/>
    <property type="evidence" value="ECO:0007669"/>
    <property type="project" value="UniProtKB-KW"/>
</dbReference>
<evidence type="ECO:0000256" key="4">
    <source>
        <dbReference type="ARBA" id="ARBA00022679"/>
    </source>
</evidence>
<dbReference type="EMBL" id="AZGB01000030">
    <property type="protein sequence ID" value="KRM04036.1"/>
    <property type="molecule type" value="Genomic_DNA"/>
</dbReference>
<dbReference type="CDD" id="cd24011">
    <property type="entry name" value="ASKHA_NBD_BK"/>
    <property type="match status" value="1"/>
</dbReference>
<evidence type="ECO:0000256" key="5">
    <source>
        <dbReference type="ARBA" id="ARBA00022741"/>
    </source>
</evidence>
<dbReference type="Proteomes" id="UP000051451">
    <property type="component" value="Unassembled WGS sequence"/>
</dbReference>
<keyword evidence="4 9" id="KW-0808">Transferase</keyword>
<keyword evidence="3 9" id="KW-0963">Cytoplasm</keyword>
<evidence type="ECO:0000313" key="11">
    <source>
        <dbReference type="Proteomes" id="UP000051451"/>
    </source>
</evidence>
<evidence type="ECO:0000256" key="9">
    <source>
        <dbReference type="HAMAP-Rule" id="MF_00542"/>
    </source>
</evidence>
<dbReference type="Pfam" id="PF00871">
    <property type="entry name" value="Acetate_kinase"/>
    <property type="match status" value="1"/>
</dbReference>
<dbReference type="InterPro" id="IPR000890">
    <property type="entry name" value="Aliphatic_acid_kin_short-chain"/>
</dbReference>
<organism evidence="10 11">
    <name type="scientific">Liquorilactobacillus ghanensis DSM 18630</name>
    <dbReference type="NCBI Taxonomy" id="1423750"/>
    <lineage>
        <taxon>Bacteria</taxon>
        <taxon>Bacillati</taxon>
        <taxon>Bacillota</taxon>
        <taxon>Bacilli</taxon>
        <taxon>Lactobacillales</taxon>
        <taxon>Lactobacillaceae</taxon>
        <taxon>Liquorilactobacillus</taxon>
    </lineage>
</organism>
<dbReference type="InterPro" id="IPR043129">
    <property type="entry name" value="ATPase_NBD"/>
</dbReference>
<proteinExistence type="inferred from homology"/>
<dbReference type="PANTHER" id="PTHR21060">
    <property type="entry name" value="ACETATE KINASE"/>
    <property type="match status" value="1"/>
</dbReference>
<keyword evidence="5 9" id="KW-0547">Nucleotide-binding</keyword>
<protein>
    <recommendedName>
        <fullName evidence="9">Probable butyrate kinase</fullName>
        <shortName evidence="9">BK</shortName>
        <ecNumber evidence="9">2.7.2.7</ecNumber>
    </recommendedName>
    <alternativeName>
        <fullName evidence="9">Branched-chain carboxylic acid kinase</fullName>
    </alternativeName>
</protein>
<comment type="caution">
    <text evidence="10">The sequence shown here is derived from an EMBL/GenBank/DDBJ whole genome shotgun (WGS) entry which is preliminary data.</text>
</comment>
<dbReference type="PROSITE" id="PS01075">
    <property type="entry name" value="ACETATE_KINASE_1"/>
    <property type="match status" value="1"/>
</dbReference>
<evidence type="ECO:0000256" key="2">
    <source>
        <dbReference type="ARBA" id="ARBA00008748"/>
    </source>
</evidence>
<evidence type="ECO:0000256" key="3">
    <source>
        <dbReference type="ARBA" id="ARBA00022490"/>
    </source>
</evidence>
<gene>
    <name evidence="9" type="primary">buk</name>
    <name evidence="10" type="ORF">FC89_GL002439</name>
</gene>
<dbReference type="GO" id="GO:0005737">
    <property type="term" value="C:cytoplasm"/>
    <property type="evidence" value="ECO:0007669"/>
    <property type="project" value="UniProtKB-SubCell"/>
</dbReference>
<sequence length="323" mass="35489">MKDYCILTINPGSTSTKLAIFDKLKCVATETIQHSAAELADFTSIKAQFPYRLKLVEAFLKHPANLGPALAKFLADQAGIPAFIVNGPSMDEFQDLARLTGKKGVFRQSRLHALNLKETGYQFAKDHDLNYHQLNLIICHLGGGVSVSAHRNGRIIDGNDIAAGDGPMAPTRTGSLSVESVVNLAFSGKYSKKDLFDLNYKTGGFVDLFGTSDVREILAKVKLGDSKAILYWRGFIYQIAKEIGAMYSILHGKVDAILITGGIAHSQEIVTGLKDYCSSFAPIYVYPGEAEMKAMEMGAIRVLEQVEKVKHYTGRPVWSKFEF</sequence>
<evidence type="ECO:0000256" key="1">
    <source>
        <dbReference type="ARBA" id="ARBA00004496"/>
    </source>
</evidence>